<proteinExistence type="predicted"/>
<dbReference type="EMBL" id="CAHIKZ030000993">
    <property type="protein sequence ID" value="CAE1248175.1"/>
    <property type="molecule type" value="Genomic_DNA"/>
</dbReference>
<protein>
    <recommendedName>
        <fullName evidence="5">Transmembrane protein</fullName>
    </recommendedName>
</protein>
<keyword evidence="4" id="KW-1185">Reference proteome</keyword>
<evidence type="ECO:0000313" key="4">
    <source>
        <dbReference type="Proteomes" id="UP000597762"/>
    </source>
</evidence>
<keyword evidence="2" id="KW-1133">Transmembrane helix</keyword>
<feature type="transmembrane region" description="Helical" evidence="2">
    <location>
        <begin position="99"/>
        <end position="119"/>
    </location>
</feature>
<keyword evidence="2" id="KW-0812">Transmembrane</keyword>
<evidence type="ECO:0000313" key="3">
    <source>
        <dbReference type="EMBL" id="CAE1248175.1"/>
    </source>
</evidence>
<feature type="transmembrane region" description="Helical" evidence="2">
    <location>
        <begin position="125"/>
        <end position="147"/>
    </location>
</feature>
<feature type="region of interest" description="Disordered" evidence="1">
    <location>
        <begin position="54"/>
        <end position="76"/>
    </location>
</feature>
<organism evidence="3 4">
    <name type="scientific">Acanthosepion pharaonis</name>
    <name type="common">Pharaoh cuttlefish</name>
    <name type="synonym">Sepia pharaonis</name>
    <dbReference type="NCBI Taxonomy" id="158019"/>
    <lineage>
        <taxon>Eukaryota</taxon>
        <taxon>Metazoa</taxon>
        <taxon>Spiralia</taxon>
        <taxon>Lophotrochozoa</taxon>
        <taxon>Mollusca</taxon>
        <taxon>Cephalopoda</taxon>
        <taxon>Coleoidea</taxon>
        <taxon>Decapodiformes</taxon>
        <taxon>Sepiida</taxon>
        <taxon>Sepiina</taxon>
        <taxon>Sepiidae</taxon>
        <taxon>Acanthosepion</taxon>
    </lineage>
</organism>
<comment type="caution">
    <text evidence="3">The sequence shown here is derived from an EMBL/GenBank/DDBJ whole genome shotgun (WGS) entry which is preliminary data.</text>
</comment>
<keyword evidence="2" id="KW-0472">Membrane</keyword>
<gene>
    <name evidence="3" type="ORF">SPHA_26032</name>
</gene>
<accession>A0A812BXR2</accession>
<dbReference type="AlphaFoldDB" id="A0A812BXR2"/>
<name>A0A812BXR2_ACAPH</name>
<evidence type="ECO:0000256" key="2">
    <source>
        <dbReference type="SAM" id="Phobius"/>
    </source>
</evidence>
<dbReference type="Proteomes" id="UP000597762">
    <property type="component" value="Unassembled WGS sequence"/>
</dbReference>
<sequence length="221" mass="25773">MRCRKAKKNRIVCIIRTTKYCAQTPTHTDSLSFPRSLFLFLLLCKSQHTMAGKAKQRRAHQVSSEQTDENRKGETVTGSFVSSRGFVSYVRLLDRKLELFIATVQYVNNFFSPLAFLCFPVLTPIFFLFLSFIHFSCFFLFLNTFFIFPTHLKKTTLPFFSRVFLTLWISSNSIFKLFVQLLYSFFFQFSLCFPNMFSLPVRSSSSFTLPNAFFSSSFSLF</sequence>
<evidence type="ECO:0000256" key="1">
    <source>
        <dbReference type="SAM" id="MobiDB-lite"/>
    </source>
</evidence>
<reference evidence="3" key="1">
    <citation type="submission" date="2021-01" db="EMBL/GenBank/DDBJ databases">
        <authorList>
            <person name="Li R."/>
            <person name="Bekaert M."/>
        </authorList>
    </citation>
    <scope>NUCLEOTIDE SEQUENCE</scope>
    <source>
        <strain evidence="3">Farmed</strain>
    </source>
</reference>
<evidence type="ECO:0008006" key="5">
    <source>
        <dbReference type="Google" id="ProtNLM"/>
    </source>
</evidence>